<organism evidence="1 2">
    <name type="scientific">Phytophthora fragariaefolia</name>
    <dbReference type="NCBI Taxonomy" id="1490495"/>
    <lineage>
        <taxon>Eukaryota</taxon>
        <taxon>Sar</taxon>
        <taxon>Stramenopiles</taxon>
        <taxon>Oomycota</taxon>
        <taxon>Peronosporomycetes</taxon>
        <taxon>Peronosporales</taxon>
        <taxon>Peronosporaceae</taxon>
        <taxon>Phytophthora</taxon>
    </lineage>
</organism>
<gene>
    <name evidence="1" type="ORF">Pfra01_001156400</name>
</gene>
<dbReference type="PANTHER" id="PTHR31569">
    <property type="entry name" value="SWIM-TYPE DOMAIN-CONTAINING PROTEIN"/>
    <property type="match status" value="1"/>
</dbReference>
<evidence type="ECO:0000313" key="2">
    <source>
        <dbReference type="Proteomes" id="UP001165121"/>
    </source>
</evidence>
<dbReference type="AlphaFoldDB" id="A0A9W7CR61"/>
<sequence length="217" mass="24821">MYHVADEADVGASTVSQRSAVQAVQSVVDSHQMHFDRQRLRRDRRVEKSFPGLDVAAVSVSRVEMLKYLREQIASKDYGFNSWQKQQLYGLINLQVYAKTERQYLPLRGYMRHIMYVGSGRVSPESAGCIELGNSRTELGAVGDQLGTSRAELGIVGEAREECKHPFEAYFVKNWDNCRPMWCAFERQNACTLGNNTNNRLESSWKQLKSLWTPSYK</sequence>
<comment type="caution">
    <text evidence="1">The sequence shown here is derived from an EMBL/GenBank/DDBJ whole genome shotgun (WGS) entry which is preliminary data.</text>
</comment>
<proteinExistence type="predicted"/>
<dbReference type="OrthoDB" id="1902038at2759"/>
<dbReference type="PANTHER" id="PTHR31569:SF4">
    <property type="entry name" value="SWIM-TYPE DOMAIN-CONTAINING PROTEIN"/>
    <property type="match status" value="1"/>
</dbReference>
<reference evidence="1" key="1">
    <citation type="submission" date="2023-04" db="EMBL/GenBank/DDBJ databases">
        <title>Phytophthora fragariaefolia NBRC 109709.</title>
        <authorList>
            <person name="Ichikawa N."/>
            <person name="Sato H."/>
            <person name="Tonouchi N."/>
        </authorList>
    </citation>
    <scope>NUCLEOTIDE SEQUENCE</scope>
    <source>
        <strain evidence="1">NBRC 109709</strain>
    </source>
</reference>
<accession>A0A9W7CR61</accession>
<keyword evidence="2" id="KW-1185">Reference proteome</keyword>
<dbReference type="InterPro" id="IPR052579">
    <property type="entry name" value="Zinc_finger_SWIM"/>
</dbReference>
<name>A0A9W7CR61_9STRA</name>
<dbReference type="EMBL" id="BSXT01001142">
    <property type="protein sequence ID" value="GMF39200.1"/>
    <property type="molecule type" value="Genomic_DNA"/>
</dbReference>
<dbReference type="Proteomes" id="UP001165121">
    <property type="component" value="Unassembled WGS sequence"/>
</dbReference>
<protein>
    <submittedName>
        <fullName evidence="1">Unnamed protein product</fullName>
    </submittedName>
</protein>
<evidence type="ECO:0000313" key="1">
    <source>
        <dbReference type="EMBL" id="GMF39200.1"/>
    </source>
</evidence>